<dbReference type="EMBL" id="FNAN01000002">
    <property type="protein sequence ID" value="SDD77099.1"/>
    <property type="molecule type" value="Genomic_DNA"/>
</dbReference>
<accession>A0A1G6XFV1</accession>
<dbReference type="Proteomes" id="UP000198748">
    <property type="component" value="Unassembled WGS sequence"/>
</dbReference>
<protein>
    <submittedName>
        <fullName evidence="1">Uncharacterized protein</fullName>
    </submittedName>
</protein>
<proteinExistence type="predicted"/>
<gene>
    <name evidence="1" type="ORF">SAMN04487996_102154</name>
</gene>
<evidence type="ECO:0000313" key="2">
    <source>
        <dbReference type="Proteomes" id="UP000198748"/>
    </source>
</evidence>
<evidence type="ECO:0000313" key="1">
    <source>
        <dbReference type="EMBL" id="SDD77099.1"/>
    </source>
</evidence>
<name>A0A1G6XFV1_9BACT</name>
<sequence>MFRARYKHSVHRNEFSEGIHENFITVFKPSKSIDYWKVERSSSAIEGLLTNFFRSLTVTMRFLRK</sequence>
<organism evidence="1 2">
    <name type="scientific">Dyadobacter soli</name>
    <dbReference type="NCBI Taxonomy" id="659014"/>
    <lineage>
        <taxon>Bacteria</taxon>
        <taxon>Pseudomonadati</taxon>
        <taxon>Bacteroidota</taxon>
        <taxon>Cytophagia</taxon>
        <taxon>Cytophagales</taxon>
        <taxon>Spirosomataceae</taxon>
        <taxon>Dyadobacter</taxon>
    </lineage>
</organism>
<dbReference type="AlphaFoldDB" id="A0A1G6XFV1"/>
<keyword evidence="2" id="KW-1185">Reference proteome</keyword>
<reference evidence="2" key="1">
    <citation type="submission" date="2016-10" db="EMBL/GenBank/DDBJ databases">
        <authorList>
            <person name="Varghese N."/>
            <person name="Submissions S."/>
        </authorList>
    </citation>
    <scope>NUCLEOTIDE SEQUENCE [LARGE SCALE GENOMIC DNA]</scope>
    <source>
        <strain evidence="2">DSM 25329</strain>
    </source>
</reference>